<evidence type="ECO:0000313" key="1">
    <source>
        <dbReference type="EMBL" id="NDK89167.1"/>
    </source>
</evidence>
<evidence type="ECO:0000313" key="2">
    <source>
        <dbReference type="Proteomes" id="UP000466307"/>
    </source>
</evidence>
<dbReference type="Proteomes" id="UP000466307">
    <property type="component" value="Unassembled WGS sequence"/>
</dbReference>
<keyword evidence="2" id="KW-1185">Reference proteome</keyword>
<dbReference type="EMBL" id="JAADZU010000013">
    <property type="protein sequence ID" value="NDK89167.1"/>
    <property type="molecule type" value="Genomic_DNA"/>
</dbReference>
<dbReference type="RefSeq" id="WP_059037421.1">
    <property type="nucleotide sequence ID" value="NZ_JAADZU010000013.1"/>
</dbReference>
<gene>
    <name evidence="1" type="ORF">GYA93_06160</name>
</gene>
<reference evidence="1 2" key="1">
    <citation type="submission" date="2020-01" db="EMBL/GenBank/DDBJ databases">
        <title>Investigation of new actinobacteria for the biodesulphurisation of diesel fuel.</title>
        <authorList>
            <person name="Athi Narayanan S.M."/>
        </authorList>
    </citation>
    <scope>NUCLEOTIDE SEQUENCE [LARGE SCALE GENOMIC DNA]</scope>
    <source>
        <strain evidence="1 2">213E</strain>
    </source>
</reference>
<sequence>MTSTAPSRARLAYDTLEPFHVLAYFNRGLGAATRETGLDQFAFYTGTRGAPLGDCSSAVVAAAFVNFNPDPLRASWDSARAVGLERLSEVRYRMLDEQYHEILGDAADHPYLTEAADRILTAAAGLPTSGRPLGAAWLAAEPPREPAVRLWHALAVAREWRGDNHIAALVVEGINGIDACTFHEAQLPDPTVRRRVLGRDMTLLTRQWSEQQWEDSVDRLVDRGLAERTDTGHRLTAEGAARYDDIEATTDALTEPLWTTTGLDDVVEQLRPYVKTLIDAGVLPGTRRKS</sequence>
<comment type="caution">
    <text evidence="1">The sequence shown here is derived from an EMBL/GenBank/DDBJ whole genome shotgun (WGS) entry which is preliminary data.</text>
</comment>
<dbReference type="Pfam" id="PF21863">
    <property type="entry name" value="HTH_67"/>
    <property type="match status" value="1"/>
</dbReference>
<protein>
    <submittedName>
        <fullName evidence="1">Uncharacterized protein</fullName>
    </submittedName>
</protein>
<organism evidence="1 2">
    <name type="scientific">Gordonia desulfuricans</name>
    <dbReference type="NCBI Taxonomy" id="89051"/>
    <lineage>
        <taxon>Bacteria</taxon>
        <taxon>Bacillati</taxon>
        <taxon>Actinomycetota</taxon>
        <taxon>Actinomycetes</taxon>
        <taxon>Mycobacteriales</taxon>
        <taxon>Gordoniaceae</taxon>
        <taxon>Gordonia</taxon>
    </lineage>
</organism>
<name>A0A7K3LNN9_9ACTN</name>
<dbReference type="AlphaFoldDB" id="A0A7K3LNN9"/>
<proteinExistence type="predicted"/>
<dbReference type="NCBIfam" id="NF047719">
    <property type="entry name" value="SCO6745_fam_HTH"/>
    <property type="match status" value="1"/>
</dbReference>
<accession>A0A7K3LNN9</accession>
<dbReference type="InterPro" id="IPR054058">
    <property type="entry name" value="HTH_67"/>
</dbReference>